<evidence type="ECO:0000259" key="4">
    <source>
        <dbReference type="Pfam" id="PF25963"/>
    </source>
</evidence>
<dbReference type="Proteomes" id="UP001187221">
    <property type="component" value="Unassembled WGS sequence"/>
</dbReference>
<dbReference type="EMBL" id="BTFW01000001">
    <property type="protein sequence ID" value="GMM61811.1"/>
    <property type="molecule type" value="Genomic_DNA"/>
</dbReference>
<dbReference type="RefSeq" id="WP_317975460.1">
    <property type="nucleotide sequence ID" value="NZ_BTFW01000001.1"/>
</dbReference>
<dbReference type="SUPFAM" id="SSF111369">
    <property type="entry name" value="HlyD-like secretion proteins"/>
    <property type="match status" value="1"/>
</dbReference>
<dbReference type="InterPro" id="IPR050393">
    <property type="entry name" value="MFP_Efflux_Pump"/>
</dbReference>
<sequence>MPNSASPALRKTIQVGVTGALVVVAALGSRLLWNHYQADPWTRDGRIRIDVVQVAPDVQGLVTRVAVVNDQPVHRGDVLFEIDRSRYELALRDAEDAIEKANAGIESASVSLAEAQREAKRNHALGDLVPLEVTQQSDTRVAEAEAALAQANTARSMAISARDLAKLNLTRTVVRASVDGTISDQSLRPGNYVSPGKAVMGLVDSGSLRVEGYFEETKLPHVRVGQIATIRLMGEHRLLKGHVTSIAMAIEDHDRTGSANLLPAINPSFSWVRLPQRVPVRIAIDEHPAGVALIAGRTASVTLAPDDVPLFKPASTPIAQPSAQAPAQVAEQASEPAK</sequence>
<feature type="coiled-coil region" evidence="1">
    <location>
        <begin position="84"/>
        <end position="118"/>
    </location>
</feature>
<evidence type="ECO:0000313" key="5">
    <source>
        <dbReference type="EMBL" id="GMM61811.1"/>
    </source>
</evidence>
<reference evidence="5 6" key="1">
    <citation type="submission" date="2023-06" db="EMBL/GenBank/DDBJ databases">
        <title>Draft genome sequence of Novosphingobium sp. strain IK01.</title>
        <authorList>
            <person name="Hatamoto M."/>
            <person name="Ikarashi T."/>
            <person name="Yamaguchi T."/>
        </authorList>
    </citation>
    <scope>NUCLEOTIDE SEQUENCE [LARGE SCALE GENOMIC DNA]</scope>
    <source>
        <strain evidence="5 6">IK01</strain>
    </source>
</reference>
<name>A0ABQ6PCJ0_9SPHN</name>
<keyword evidence="1" id="KW-0175">Coiled coil</keyword>
<gene>
    <name evidence="5" type="ORF">NUTIK01_25880</name>
</gene>
<dbReference type="InterPro" id="IPR058634">
    <property type="entry name" value="AaeA-lik-b-barrel"/>
</dbReference>
<protein>
    <submittedName>
        <fullName evidence="5">HlyD family secretion protein</fullName>
    </submittedName>
</protein>
<dbReference type="InterPro" id="IPR058625">
    <property type="entry name" value="MdtA-like_BSH"/>
</dbReference>
<dbReference type="Pfam" id="PF25963">
    <property type="entry name" value="Beta-barrel_AAEA"/>
    <property type="match status" value="1"/>
</dbReference>
<comment type="caution">
    <text evidence="5">The sequence shown here is derived from an EMBL/GenBank/DDBJ whole genome shotgun (WGS) entry which is preliminary data.</text>
</comment>
<evidence type="ECO:0000259" key="3">
    <source>
        <dbReference type="Pfam" id="PF25917"/>
    </source>
</evidence>
<dbReference type="Pfam" id="PF25917">
    <property type="entry name" value="BSH_RND"/>
    <property type="match status" value="1"/>
</dbReference>
<keyword evidence="6" id="KW-1185">Reference proteome</keyword>
<feature type="domain" description="Multidrug resistance protein MdtA-like barrel-sandwich hybrid" evidence="3">
    <location>
        <begin position="51"/>
        <end position="201"/>
    </location>
</feature>
<accession>A0ABQ6PCJ0</accession>
<organism evidence="5 6">
    <name type="scientific">Novosphingobium pituita</name>
    <dbReference type="NCBI Taxonomy" id="3056842"/>
    <lineage>
        <taxon>Bacteria</taxon>
        <taxon>Pseudomonadati</taxon>
        <taxon>Pseudomonadota</taxon>
        <taxon>Alphaproteobacteria</taxon>
        <taxon>Sphingomonadales</taxon>
        <taxon>Sphingomonadaceae</taxon>
        <taxon>Novosphingobium</taxon>
    </lineage>
</organism>
<dbReference type="Gene3D" id="2.40.50.100">
    <property type="match status" value="1"/>
</dbReference>
<evidence type="ECO:0000256" key="2">
    <source>
        <dbReference type="SAM" id="MobiDB-lite"/>
    </source>
</evidence>
<proteinExistence type="predicted"/>
<evidence type="ECO:0000256" key="1">
    <source>
        <dbReference type="SAM" id="Coils"/>
    </source>
</evidence>
<evidence type="ECO:0000313" key="6">
    <source>
        <dbReference type="Proteomes" id="UP001187221"/>
    </source>
</evidence>
<dbReference type="PANTHER" id="PTHR30367">
    <property type="entry name" value="P-HYDROXYBENZOIC ACID EFFLUX PUMP SUBUNIT AAEA-RELATED"/>
    <property type="match status" value="1"/>
</dbReference>
<dbReference type="PANTHER" id="PTHR30367:SF12">
    <property type="entry name" value="P-HYDROXYBENZOIC ACID EFFLUX PUMP SUBUNIT AAEA"/>
    <property type="match status" value="1"/>
</dbReference>
<feature type="region of interest" description="Disordered" evidence="2">
    <location>
        <begin position="313"/>
        <end position="338"/>
    </location>
</feature>
<dbReference type="Gene3D" id="2.40.30.170">
    <property type="match status" value="1"/>
</dbReference>
<feature type="domain" description="p-hydroxybenzoic acid efflux pump subunit AaeA-like beta-barrel" evidence="4">
    <location>
        <begin position="207"/>
        <end position="303"/>
    </location>
</feature>